<proteinExistence type="predicted"/>
<protein>
    <submittedName>
        <fullName evidence="1">Uncharacterized protein</fullName>
    </submittedName>
</protein>
<reference evidence="2" key="2">
    <citation type="submission" date="2015-01" db="EMBL/GenBank/DDBJ databases">
        <title>Evolutionary Origins and Diversification of the Mycorrhizal Mutualists.</title>
        <authorList>
            <consortium name="DOE Joint Genome Institute"/>
            <consortium name="Mycorrhizal Genomics Consortium"/>
            <person name="Kohler A."/>
            <person name="Kuo A."/>
            <person name="Nagy L.G."/>
            <person name="Floudas D."/>
            <person name="Copeland A."/>
            <person name="Barry K.W."/>
            <person name="Cichocki N."/>
            <person name="Veneault-Fourrey C."/>
            <person name="LaButti K."/>
            <person name="Lindquist E.A."/>
            <person name="Lipzen A."/>
            <person name="Lundell T."/>
            <person name="Morin E."/>
            <person name="Murat C."/>
            <person name="Riley R."/>
            <person name="Ohm R."/>
            <person name="Sun H."/>
            <person name="Tunlid A."/>
            <person name="Henrissat B."/>
            <person name="Grigoriev I.V."/>
            <person name="Hibbett D.S."/>
            <person name="Martin F."/>
        </authorList>
    </citation>
    <scope>NUCLEOTIDE SEQUENCE [LARGE SCALE GENOMIC DNA]</scope>
    <source>
        <strain evidence="2">441</strain>
    </source>
</reference>
<accession>A0A0C9XQC0</accession>
<dbReference type="HOGENOM" id="CLU_2307140_0_0_1"/>
<evidence type="ECO:0000313" key="2">
    <source>
        <dbReference type="Proteomes" id="UP000054018"/>
    </source>
</evidence>
<dbReference type="EMBL" id="KN833937">
    <property type="protein sequence ID" value="KIK14450.1"/>
    <property type="molecule type" value="Genomic_DNA"/>
</dbReference>
<gene>
    <name evidence="1" type="ORF">PISMIDRAFT_687947</name>
</gene>
<sequence>MVITIYECSYRPRLSSPDLPSMAESLASIRHTRSTSVGSMWYVADMIISFCWGQCLASLLTEAWAEHLRPISRLRARGYMPSVRLVLVLQHTAFTYLNAS</sequence>
<evidence type="ECO:0000313" key="1">
    <source>
        <dbReference type="EMBL" id="KIK14450.1"/>
    </source>
</evidence>
<reference evidence="1 2" key="1">
    <citation type="submission" date="2014-04" db="EMBL/GenBank/DDBJ databases">
        <authorList>
            <consortium name="DOE Joint Genome Institute"/>
            <person name="Kuo A."/>
            <person name="Kohler A."/>
            <person name="Costa M.D."/>
            <person name="Nagy L.G."/>
            <person name="Floudas D."/>
            <person name="Copeland A."/>
            <person name="Barry K.W."/>
            <person name="Cichocki N."/>
            <person name="Veneault-Fourrey C."/>
            <person name="LaButti K."/>
            <person name="Lindquist E.A."/>
            <person name="Lipzen A."/>
            <person name="Lundell T."/>
            <person name="Morin E."/>
            <person name="Murat C."/>
            <person name="Sun H."/>
            <person name="Tunlid A."/>
            <person name="Henrissat B."/>
            <person name="Grigoriev I.V."/>
            <person name="Hibbett D.S."/>
            <person name="Martin F."/>
            <person name="Nordberg H.P."/>
            <person name="Cantor M.N."/>
            <person name="Hua S.X."/>
        </authorList>
    </citation>
    <scope>NUCLEOTIDE SEQUENCE [LARGE SCALE GENOMIC DNA]</scope>
    <source>
        <strain evidence="1 2">441</strain>
    </source>
</reference>
<name>A0A0C9XQC0_9AGAM</name>
<dbReference type="Proteomes" id="UP000054018">
    <property type="component" value="Unassembled WGS sequence"/>
</dbReference>
<keyword evidence="2" id="KW-1185">Reference proteome</keyword>
<dbReference type="AlphaFoldDB" id="A0A0C9XQC0"/>
<organism evidence="1 2">
    <name type="scientific">Pisolithus microcarpus 441</name>
    <dbReference type="NCBI Taxonomy" id="765257"/>
    <lineage>
        <taxon>Eukaryota</taxon>
        <taxon>Fungi</taxon>
        <taxon>Dikarya</taxon>
        <taxon>Basidiomycota</taxon>
        <taxon>Agaricomycotina</taxon>
        <taxon>Agaricomycetes</taxon>
        <taxon>Agaricomycetidae</taxon>
        <taxon>Boletales</taxon>
        <taxon>Sclerodermatineae</taxon>
        <taxon>Pisolithaceae</taxon>
        <taxon>Pisolithus</taxon>
    </lineage>
</organism>